<dbReference type="Proteomes" id="UP000694422">
    <property type="component" value="Unplaced"/>
</dbReference>
<protein>
    <submittedName>
        <fullName evidence="6">Short chain dehydrogenase/reductase family 42E, member 1</fullName>
    </submittedName>
</protein>
<feature type="domain" description="3-beta hydroxysteroid dehydrogenase/isomerase" evidence="5">
    <location>
        <begin position="12"/>
        <end position="284"/>
    </location>
</feature>
<evidence type="ECO:0000313" key="6">
    <source>
        <dbReference type="Ensembl" id="ENSSDAP00000002699.1"/>
    </source>
</evidence>
<organism evidence="6 7">
    <name type="scientific">Spermophilus dauricus</name>
    <name type="common">Daurian ground squirrel</name>
    <dbReference type="NCBI Taxonomy" id="99837"/>
    <lineage>
        <taxon>Eukaryota</taxon>
        <taxon>Metazoa</taxon>
        <taxon>Chordata</taxon>
        <taxon>Craniata</taxon>
        <taxon>Vertebrata</taxon>
        <taxon>Euteleostomi</taxon>
        <taxon>Mammalia</taxon>
        <taxon>Eutheria</taxon>
        <taxon>Euarchontoglires</taxon>
        <taxon>Glires</taxon>
        <taxon>Rodentia</taxon>
        <taxon>Sciuromorpha</taxon>
        <taxon>Sciuridae</taxon>
        <taxon>Xerinae</taxon>
        <taxon>Marmotini</taxon>
        <taxon>Spermophilus</taxon>
    </lineage>
</organism>
<keyword evidence="4" id="KW-0472">Membrane</keyword>
<evidence type="ECO:0000313" key="7">
    <source>
        <dbReference type="Proteomes" id="UP000694422"/>
    </source>
</evidence>
<dbReference type="GO" id="GO:0016616">
    <property type="term" value="F:oxidoreductase activity, acting on the CH-OH group of donors, NAD or NADP as acceptor"/>
    <property type="evidence" value="ECO:0007669"/>
    <property type="project" value="InterPro"/>
</dbReference>
<dbReference type="AlphaFoldDB" id="A0A8C9P352"/>
<dbReference type="FunFam" id="3.40.50.720:FF:000138">
    <property type="entry name" value="Short-chain dehydrogenase/reductase family 42E member 1"/>
    <property type="match status" value="1"/>
</dbReference>
<keyword evidence="3" id="KW-0520">NAD</keyword>
<proteinExistence type="inferred from homology"/>
<evidence type="ECO:0000256" key="1">
    <source>
        <dbReference type="ARBA" id="ARBA00009219"/>
    </source>
</evidence>
<dbReference type="SUPFAM" id="SSF51735">
    <property type="entry name" value="NAD(P)-binding Rossmann-fold domains"/>
    <property type="match status" value="1"/>
</dbReference>
<dbReference type="PANTHER" id="PTHR43245">
    <property type="entry name" value="BIFUNCTIONAL POLYMYXIN RESISTANCE PROTEIN ARNA"/>
    <property type="match status" value="1"/>
</dbReference>
<reference evidence="6" key="1">
    <citation type="submission" date="2025-08" db="UniProtKB">
        <authorList>
            <consortium name="Ensembl"/>
        </authorList>
    </citation>
    <scope>IDENTIFICATION</scope>
</reference>
<keyword evidence="4" id="KW-0812">Transmembrane</keyword>
<evidence type="ECO:0000259" key="5">
    <source>
        <dbReference type="Pfam" id="PF01073"/>
    </source>
</evidence>
<evidence type="ECO:0000256" key="2">
    <source>
        <dbReference type="ARBA" id="ARBA00023002"/>
    </source>
</evidence>
<dbReference type="CDD" id="cd09812">
    <property type="entry name" value="3b-HSD_like_1_SDR_e"/>
    <property type="match status" value="1"/>
</dbReference>
<accession>A0A8C9P352</accession>
<keyword evidence="7" id="KW-1185">Reference proteome</keyword>
<keyword evidence="4" id="KW-1133">Transmembrane helix</keyword>
<dbReference type="GO" id="GO:0006694">
    <property type="term" value="P:steroid biosynthetic process"/>
    <property type="evidence" value="ECO:0007669"/>
    <property type="project" value="InterPro"/>
</dbReference>
<dbReference type="InterPro" id="IPR050177">
    <property type="entry name" value="Lipid_A_modif_metabolic_enz"/>
</dbReference>
<dbReference type="PANTHER" id="PTHR43245:SF51">
    <property type="entry name" value="SHORT CHAIN DEHYDROGENASE_REDUCTASE FAMILY 42E, MEMBER 2"/>
    <property type="match status" value="1"/>
</dbReference>
<dbReference type="Gene3D" id="3.40.50.720">
    <property type="entry name" value="NAD(P)-binding Rossmann-like Domain"/>
    <property type="match status" value="1"/>
</dbReference>
<evidence type="ECO:0000256" key="3">
    <source>
        <dbReference type="ARBA" id="ARBA00023027"/>
    </source>
</evidence>
<name>A0A8C9P352_SPEDA</name>
<sequence>MDSRRSPEETVLITGGSGYFGFRLGCALNQKGVHVILFDIIRPAQDIPEGIRFICGDIRHLSEVEKAFQGVDVVCVFHVASYGMSGREQLNQTLIEEVNVGGTDNLLRACQRRGVPRFVYTSTFNVVFRGQVIRNGDESLPYLPLHLHPDHYSRTKSIAEKKVLEANGSVLERVDGVLRTCALRPAGIYGPGEQRHLPRIVSYIERGLFRFVYGDRRSLVEFVHVDNLVQAHILASEALKADKSHIASGQPYFISDGRPVNNFEFFRPLVEGLGYTFPSTRLPLTLIYCFAFLTELIHFILGRLYNFQPFLTRTEVYKTGVTHYFNLEKARRELGYEPQPFDLQEVVEWFKARGHGKSPGSRDSECLIWGGLLAFLLVMSMLTWLPSLTLSA</sequence>
<comment type="similarity">
    <text evidence="1 4">Belongs to the 3-beta-HSD family.</text>
</comment>
<dbReference type="Pfam" id="PF01073">
    <property type="entry name" value="3Beta_HSD"/>
    <property type="match status" value="1"/>
</dbReference>
<evidence type="ECO:0000256" key="4">
    <source>
        <dbReference type="RuleBase" id="RU004475"/>
    </source>
</evidence>
<dbReference type="Ensembl" id="ENSSDAT00000003118.1">
    <property type="protein sequence ID" value="ENSSDAP00000002699.1"/>
    <property type="gene ID" value="ENSSDAG00000002595.1"/>
</dbReference>
<keyword evidence="2 4" id="KW-0560">Oxidoreductase</keyword>
<feature type="transmembrane region" description="Helical" evidence="4">
    <location>
        <begin position="366"/>
        <end position="385"/>
    </location>
</feature>
<dbReference type="InterPro" id="IPR002225">
    <property type="entry name" value="3Beta_OHSteriod_DH/Estase"/>
</dbReference>
<reference evidence="6" key="2">
    <citation type="submission" date="2025-09" db="UniProtKB">
        <authorList>
            <consortium name="Ensembl"/>
        </authorList>
    </citation>
    <scope>IDENTIFICATION</scope>
</reference>
<feature type="transmembrane region" description="Helical" evidence="4">
    <location>
        <begin position="285"/>
        <end position="305"/>
    </location>
</feature>
<dbReference type="InterPro" id="IPR036291">
    <property type="entry name" value="NAD(P)-bd_dom_sf"/>
</dbReference>